<dbReference type="AlphaFoldDB" id="A0AAW5N145"/>
<proteinExistence type="predicted"/>
<keyword evidence="2" id="KW-1185">Reference proteome</keyword>
<dbReference type="Proteomes" id="UP001204579">
    <property type="component" value="Unassembled WGS sequence"/>
</dbReference>
<sequence>MKMNEISKVTLGLVAFILLLGLAGTCDRMDIESYQEESGEMVDSFDAVESAYDAYFYE</sequence>
<accession>A0AAW5N145</accession>
<reference evidence="1 2" key="1">
    <citation type="submission" date="2022-08" db="EMBL/GenBank/DDBJ databases">
        <authorList>
            <person name="Zeman M."/>
            <person name="Kubasova T."/>
        </authorList>
    </citation>
    <scope>NUCLEOTIDE SEQUENCE [LARGE SCALE GENOMIC DNA]</scope>
    <source>
        <strain evidence="1 2">ET62</strain>
    </source>
</reference>
<dbReference type="EMBL" id="JANRHJ010000010">
    <property type="protein sequence ID" value="MCR8874336.1"/>
    <property type="molecule type" value="Genomic_DNA"/>
</dbReference>
<evidence type="ECO:0000313" key="1">
    <source>
        <dbReference type="EMBL" id="MCR8874336.1"/>
    </source>
</evidence>
<protein>
    <recommendedName>
        <fullName evidence="3">Secreted protein</fullName>
    </recommendedName>
</protein>
<organism evidence="1 2">
    <name type="scientific">Phocaeicola barnesiae</name>
    <dbReference type="NCBI Taxonomy" id="376804"/>
    <lineage>
        <taxon>Bacteria</taxon>
        <taxon>Pseudomonadati</taxon>
        <taxon>Bacteroidota</taxon>
        <taxon>Bacteroidia</taxon>
        <taxon>Bacteroidales</taxon>
        <taxon>Bacteroidaceae</taxon>
        <taxon>Phocaeicola</taxon>
    </lineage>
</organism>
<name>A0AAW5N145_9BACT</name>
<gene>
    <name evidence="1" type="ORF">NW209_09970</name>
</gene>
<comment type="caution">
    <text evidence="1">The sequence shown here is derived from an EMBL/GenBank/DDBJ whole genome shotgun (WGS) entry which is preliminary data.</text>
</comment>
<evidence type="ECO:0008006" key="3">
    <source>
        <dbReference type="Google" id="ProtNLM"/>
    </source>
</evidence>
<evidence type="ECO:0000313" key="2">
    <source>
        <dbReference type="Proteomes" id="UP001204579"/>
    </source>
</evidence>
<dbReference type="RefSeq" id="WP_258335919.1">
    <property type="nucleotide sequence ID" value="NZ_JANRHJ010000010.1"/>
</dbReference>